<dbReference type="AlphaFoldDB" id="A0A0V1K7H5"/>
<feature type="compositionally biased region" description="Basic and acidic residues" evidence="1">
    <location>
        <begin position="60"/>
        <end position="76"/>
    </location>
</feature>
<comment type="caution">
    <text evidence="2">The sequence shown here is derived from an EMBL/GenBank/DDBJ whole genome shotgun (WGS) entry which is preliminary data.</text>
</comment>
<evidence type="ECO:0000256" key="1">
    <source>
        <dbReference type="SAM" id="MobiDB-lite"/>
    </source>
</evidence>
<proteinExistence type="predicted"/>
<sequence length="76" mass="8557">MNASNATTHELRSPVAQEHISLLATDLHQNVRIDQMDQRQAQNSADQMYLLSGAQCQSSDNRHLEQTTNHAETKVQ</sequence>
<name>A0A0V1K7H5_TRIPS</name>
<dbReference type="EMBL" id="JYDV01000011">
    <property type="protein sequence ID" value="KRZ43064.1"/>
    <property type="molecule type" value="Genomic_DNA"/>
</dbReference>
<accession>A0A0V1K7H5</accession>
<evidence type="ECO:0000313" key="2">
    <source>
        <dbReference type="EMBL" id="KRZ43064.1"/>
    </source>
</evidence>
<feature type="region of interest" description="Disordered" evidence="1">
    <location>
        <begin position="57"/>
        <end position="76"/>
    </location>
</feature>
<organism evidence="2 3">
    <name type="scientific">Trichinella pseudospiralis</name>
    <name type="common">Parasitic roundworm</name>
    <dbReference type="NCBI Taxonomy" id="6337"/>
    <lineage>
        <taxon>Eukaryota</taxon>
        <taxon>Metazoa</taxon>
        <taxon>Ecdysozoa</taxon>
        <taxon>Nematoda</taxon>
        <taxon>Enoplea</taxon>
        <taxon>Dorylaimia</taxon>
        <taxon>Trichinellida</taxon>
        <taxon>Trichinellidae</taxon>
        <taxon>Trichinella</taxon>
    </lineage>
</organism>
<dbReference type="Proteomes" id="UP000054826">
    <property type="component" value="Unassembled WGS sequence"/>
</dbReference>
<reference evidence="2 3" key="1">
    <citation type="submission" date="2015-01" db="EMBL/GenBank/DDBJ databases">
        <title>Evolution of Trichinella species and genotypes.</title>
        <authorList>
            <person name="Korhonen P.K."/>
            <person name="Edoardo P."/>
            <person name="Giuseppe L.R."/>
            <person name="Gasser R.B."/>
        </authorList>
    </citation>
    <scope>NUCLEOTIDE SEQUENCE [LARGE SCALE GENOMIC DNA]</scope>
    <source>
        <strain evidence="2">ISS176</strain>
    </source>
</reference>
<gene>
    <name evidence="2" type="ORF">T4C_3933</name>
</gene>
<protein>
    <submittedName>
        <fullName evidence="2">Uncharacterized protein</fullName>
    </submittedName>
</protein>
<evidence type="ECO:0000313" key="3">
    <source>
        <dbReference type="Proteomes" id="UP000054826"/>
    </source>
</evidence>